<dbReference type="InterPro" id="IPR037873">
    <property type="entry name" value="BamE-like"/>
</dbReference>
<proteinExistence type="predicted"/>
<comment type="subcellular location">
    <subcellularLocation>
        <location evidence="1">Cell outer membrane</location>
    </subcellularLocation>
</comment>
<keyword evidence="9" id="KW-1185">Reference proteome</keyword>
<dbReference type="InterPro" id="IPR007450">
    <property type="entry name" value="BamE_dom"/>
</dbReference>
<evidence type="ECO:0000256" key="2">
    <source>
        <dbReference type="ARBA" id="ARBA00022729"/>
    </source>
</evidence>
<evidence type="ECO:0000259" key="7">
    <source>
        <dbReference type="PROSITE" id="PS51123"/>
    </source>
</evidence>
<evidence type="ECO:0000256" key="6">
    <source>
        <dbReference type="SAM" id="SignalP"/>
    </source>
</evidence>
<dbReference type="PRINTS" id="PR01021">
    <property type="entry name" value="OMPADOMAIN"/>
</dbReference>
<dbReference type="PANTHER" id="PTHR30329">
    <property type="entry name" value="STATOR ELEMENT OF FLAGELLAR MOTOR COMPLEX"/>
    <property type="match status" value="1"/>
</dbReference>
<comment type="caution">
    <text evidence="8">The sequence shown here is derived from an EMBL/GenBank/DDBJ whole genome shotgun (WGS) entry which is preliminary data.</text>
</comment>
<dbReference type="InterPro" id="IPR036737">
    <property type="entry name" value="OmpA-like_sf"/>
</dbReference>
<dbReference type="RefSeq" id="WP_394162212.1">
    <property type="nucleotide sequence ID" value="NZ_JBHGCJ010000003.1"/>
</dbReference>
<evidence type="ECO:0000256" key="1">
    <source>
        <dbReference type="ARBA" id="ARBA00004442"/>
    </source>
</evidence>
<protein>
    <submittedName>
        <fullName evidence="8">OmpA family protein</fullName>
    </submittedName>
</protein>
<feature type="signal peptide" evidence="6">
    <location>
        <begin position="1"/>
        <end position="30"/>
    </location>
</feature>
<reference evidence="8 9" key="1">
    <citation type="submission" date="2024-09" db="EMBL/GenBank/DDBJ databases">
        <authorList>
            <consortium name="All-Russian atlas of soil microorganisms"/>
            <consortium name="as a basis for the search for new antimicrobial producers and enzymes with unique properties"/>
            <person name="Sokolova E.A."/>
            <person name="Voronina E.N."/>
        </authorList>
    </citation>
    <scope>NUCLEOTIDE SEQUENCE [LARGE SCALE GENOMIC DNA]</scope>
    <source>
        <strain evidence="8 9">AF-22b-331.1</strain>
    </source>
</reference>
<feature type="chain" id="PRO_5047070671" evidence="6">
    <location>
        <begin position="31"/>
        <end position="286"/>
    </location>
</feature>
<evidence type="ECO:0000313" key="9">
    <source>
        <dbReference type="Proteomes" id="UP001605261"/>
    </source>
</evidence>
<dbReference type="Pfam" id="PF00691">
    <property type="entry name" value="OmpA"/>
    <property type="match status" value="1"/>
</dbReference>
<gene>
    <name evidence="8" type="ORF">ACEU0G_002809</name>
</gene>
<dbReference type="Proteomes" id="UP001605261">
    <property type="component" value="Unassembled WGS sequence"/>
</dbReference>
<dbReference type="Gene3D" id="3.30.1450.10">
    <property type="match status" value="1"/>
</dbReference>
<evidence type="ECO:0000256" key="4">
    <source>
        <dbReference type="ARBA" id="ARBA00023237"/>
    </source>
</evidence>
<accession>A0ABW7CXD0</accession>
<sequence>MSASTTLYDHAPLLRSLSLCLAVLLFSACASTGKPKAAAAALPDARGEGAAVRFPDPKRATLKEGLFVDLDNVRLFARGMSKRQLYTLLGTPHFGEGMWGVRDWNYLFNFRSSPGGDYFTCQFQVHFDGKGIAQAGDWKPQACAALLQPPAPPPAPAPAPMPETPVRLSADALFAFDSAVLTDAGRRSVDALLEQVRNASQVQTIQVLGYTDRIGSDSYNQLLSQRRAQAVRDALMQGGVAAAAIVAEGRGKADALVQCTQGDRQAVIACLAPNRRVEISGMARSR</sequence>
<keyword evidence="2 6" id="KW-0732">Signal</keyword>
<dbReference type="EMBL" id="JBHGCJ010000003">
    <property type="protein sequence ID" value="MFG6108816.1"/>
    <property type="molecule type" value="Genomic_DNA"/>
</dbReference>
<dbReference type="InterPro" id="IPR006690">
    <property type="entry name" value="OMPA-like_CS"/>
</dbReference>
<dbReference type="InterPro" id="IPR006665">
    <property type="entry name" value="OmpA-like"/>
</dbReference>
<dbReference type="PANTHER" id="PTHR30329:SF21">
    <property type="entry name" value="LIPOPROTEIN YIAD-RELATED"/>
    <property type="match status" value="1"/>
</dbReference>
<evidence type="ECO:0000313" key="8">
    <source>
        <dbReference type="EMBL" id="MFG6108816.1"/>
    </source>
</evidence>
<name>A0ABW7CXD0_9GAMM</name>
<dbReference type="InterPro" id="IPR050330">
    <property type="entry name" value="Bact_OuterMem_StrucFunc"/>
</dbReference>
<dbReference type="InterPro" id="IPR006664">
    <property type="entry name" value="OMP_bac"/>
</dbReference>
<evidence type="ECO:0000256" key="5">
    <source>
        <dbReference type="PROSITE-ProRule" id="PRU00473"/>
    </source>
</evidence>
<dbReference type="CDD" id="cd07185">
    <property type="entry name" value="OmpA_C-like"/>
    <property type="match status" value="1"/>
</dbReference>
<dbReference type="SUPFAM" id="SSF103088">
    <property type="entry name" value="OmpA-like"/>
    <property type="match status" value="1"/>
</dbReference>
<organism evidence="8 9">
    <name type="scientific">Stenotrophomonas nematodicola</name>
    <dbReference type="NCBI Taxonomy" id="2656746"/>
    <lineage>
        <taxon>Bacteria</taxon>
        <taxon>Pseudomonadati</taxon>
        <taxon>Pseudomonadota</taxon>
        <taxon>Gammaproteobacteria</taxon>
        <taxon>Lysobacterales</taxon>
        <taxon>Lysobacteraceae</taxon>
        <taxon>Stenotrophomonas</taxon>
    </lineage>
</organism>
<feature type="domain" description="OmpA-like" evidence="7">
    <location>
        <begin position="161"/>
        <end position="285"/>
    </location>
</feature>
<dbReference type="Pfam" id="PF04355">
    <property type="entry name" value="BamE"/>
    <property type="match status" value="1"/>
</dbReference>
<evidence type="ECO:0000256" key="3">
    <source>
        <dbReference type="ARBA" id="ARBA00023136"/>
    </source>
</evidence>
<dbReference type="PROSITE" id="PS01068">
    <property type="entry name" value="OMPA_1"/>
    <property type="match status" value="1"/>
</dbReference>
<dbReference type="Gene3D" id="3.30.1330.60">
    <property type="entry name" value="OmpA-like domain"/>
    <property type="match status" value="1"/>
</dbReference>
<keyword evidence="3 5" id="KW-0472">Membrane</keyword>
<keyword evidence="4" id="KW-0998">Cell outer membrane</keyword>
<dbReference type="PROSITE" id="PS51123">
    <property type="entry name" value="OMPA_2"/>
    <property type="match status" value="1"/>
</dbReference>